<accession>A0A8D1NF53</accession>
<dbReference type="Gene3D" id="2.30.42.10">
    <property type="match status" value="1"/>
</dbReference>
<evidence type="ECO:0008006" key="13">
    <source>
        <dbReference type="Google" id="ProtNLM"/>
    </source>
</evidence>
<organism evidence="11 12">
    <name type="scientific">Sus scrofa</name>
    <name type="common">Pig</name>
    <dbReference type="NCBI Taxonomy" id="9823"/>
    <lineage>
        <taxon>Eukaryota</taxon>
        <taxon>Metazoa</taxon>
        <taxon>Chordata</taxon>
        <taxon>Craniata</taxon>
        <taxon>Vertebrata</taxon>
        <taxon>Euteleostomi</taxon>
        <taxon>Mammalia</taxon>
        <taxon>Eutheria</taxon>
        <taxon>Laurasiatheria</taxon>
        <taxon>Artiodactyla</taxon>
        <taxon>Suina</taxon>
        <taxon>Suidae</taxon>
        <taxon>Sus</taxon>
    </lineage>
</organism>
<keyword evidence="3" id="KW-0963">Cytoplasm</keyword>
<sequence length="1542" mass="166032">MEGAEPRAQPERLAEAEARAADGWRLVEVQLSGGAPWGFTLKGGREHGEPLVITKIEEGSKAAAVGKSGSGLKALGTAVGLLPGQRQMTVCSAPRKYMQLQILRNELSWRPHSWHATKFSDGHPESSTSPLSSSSTCPAWPGRHHASSSSQDLSGSAWEQTNLQRASGHFSSLGSVDSLDQPAQSSPSGRLSAAKSNSSIDHLGGPSKRDSAYGSFSTSSSTPDHTLPKADASSAENILYKVGLWEASAAGSGRQGLTAGDPQGVEERLGCFPPRVPCDSSRSPRPENSAEPKLAASGRSTFGPVWYVPEKKKAPSSPPPPPPPLRRDSFAATKSHEKTQGPPFAEAATSQHFPGLVGAQAHGDWRPEMAEHLQRPGPANDARRAGGSGWVPGAYLDYGWPPCDSGAPSRLQASLSSTDVRCPQASYRCQHPRHSSDESPFCREGPRATTWLREQPPAEGFRDDSPTQVVWPSAADQKGDGGAQSRYYCVTSRRCLQGGAPDAQPRSYPPGFEGAPGARQRGRAMPADRAAGATELPSGSLLDKASLKKVAGDFTWADQGGGEICPLQTPMLHSLTREGARRPEPSFDGAAERLAPEAPAGKPMRRSDRFATTLRNEIQLRRARLQKSRSTATLAGPGAEEEEEEEEEEAEVRGWGAHQAGGAGTAPEATVTSSYKDHLKEVQARVLRATSFRRRDLEPSHVDPDTGPRVREVAPARPPSCATSGGGGALPAPRIGGRRRFTAAQKLKSYSEPEKMNEVGLAGDDPPRRYPGPPDETVRTFADRWKFFEETSKPTGQRPGRRPGPCGFPKEKPERPQTAGPGNGGKSGRSDPPQRLGTFAEYQASWREQRKAPEARSAGRYHSADDILEVGLDQQERPPYIHERSRSSPSTDLYKQEASVDLRREAEEPREQRELFSAVLAEEGRPPQRQADARCVEDAPGAQKPSPVSEVPEGPREGRSRAGTLPRDYTFSEDPAPSAPHARGQDPPPVSAAPLAKKPAPQRPPPPKREPRPFRCPAGAPAAGAPAAPPLGGRPCPPASPAAPDVCLEHPRSAGASVAKPSAAQPAPAPARPSGEPGGAHVEERAAGAQREALLPARFRPLPTAAMETSRSPSPQFAPQKLTDKPPLLVQDESNTRIERVMENNTTVKMVPIKIVHSESQPARDSRQGLARAAAEPPALPSGLERDQIKTLSTSEQSYSRFCLYSRQGAAPPAPGAPGAPAPPARDGRASPPALGYAKARERSAEDLKSEELAREIAGKDKSLADILDPSVKIRTTMDLMEGIFPKDEHLLEEAQQRRKLLPKVPSPRSAEERKEEPSVPAAVSLATNSTYYRTSAPKAELLIKMKDLQEQQEPEEDSGSDLDHDLSVKKEQEVAEAGSRRWGCGWSRTAARHLLPASRVQLRGPVRSLVFHLDGVGVPTGPAPRVAGRFGGLGRAPAREPGPHRACLCVSLQQSLLEKQRVLVQQHEDAKELKENLDRREGIVFDILASYLSQESLADYEHFVKMKSALIIEQRELDDKIHLGEEQLKCLLDSLQPERGK</sequence>
<dbReference type="InterPro" id="IPR027685">
    <property type="entry name" value="Shroom_fam"/>
</dbReference>
<name>A0A8D1NF53_PIG</name>
<dbReference type="InterPro" id="IPR014800">
    <property type="entry name" value="ASD1_dom"/>
</dbReference>
<evidence type="ECO:0000256" key="4">
    <source>
        <dbReference type="ARBA" id="ARBA00022701"/>
    </source>
</evidence>
<feature type="compositionally biased region" description="Polar residues" evidence="8">
    <location>
        <begin position="157"/>
        <end position="175"/>
    </location>
</feature>
<feature type="compositionally biased region" description="Basic and acidic residues" evidence="8">
    <location>
        <begin position="922"/>
        <end position="937"/>
    </location>
</feature>
<dbReference type="Pfam" id="PF08688">
    <property type="entry name" value="ASD1"/>
    <property type="match status" value="1"/>
</dbReference>
<feature type="compositionally biased region" description="Acidic residues" evidence="8">
    <location>
        <begin position="639"/>
        <end position="650"/>
    </location>
</feature>
<feature type="compositionally biased region" description="Basic and acidic residues" evidence="8">
    <location>
        <begin position="363"/>
        <end position="374"/>
    </location>
</feature>
<feature type="compositionally biased region" description="Low complexity" evidence="8">
    <location>
        <begin position="147"/>
        <end position="156"/>
    </location>
</feature>
<proteinExistence type="inferred from homology"/>
<evidence type="ECO:0000313" key="11">
    <source>
        <dbReference type="Ensembl" id="ENSSSCP00050036997.1"/>
    </source>
</evidence>
<feature type="compositionally biased region" description="Acidic residues" evidence="8">
    <location>
        <begin position="1351"/>
        <end position="1361"/>
    </location>
</feature>
<evidence type="ECO:0000259" key="10">
    <source>
        <dbReference type="PROSITE" id="PS51307"/>
    </source>
</evidence>
<dbReference type="Gene3D" id="6.10.250.3120">
    <property type="match status" value="1"/>
</dbReference>
<dbReference type="SUPFAM" id="SSF50156">
    <property type="entry name" value="PDZ domain-like"/>
    <property type="match status" value="1"/>
</dbReference>
<dbReference type="PROSITE" id="PS51307">
    <property type="entry name" value="ASD2"/>
    <property type="match status" value="1"/>
</dbReference>
<reference evidence="11" key="1">
    <citation type="submission" date="2025-08" db="UniProtKB">
        <authorList>
            <consortium name="Ensembl"/>
        </authorList>
    </citation>
    <scope>IDENTIFICATION</scope>
</reference>
<feature type="region of interest" description="Disordered" evidence="8">
    <location>
        <begin position="1350"/>
        <end position="1375"/>
    </location>
</feature>
<keyword evidence="6" id="KW-0206">Cytoskeleton</keyword>
<feature type="compositionally biased region" description="Low complexity" evidence="8">
    <location>
        <begin position="1015"/>
        <end position="1034"/>
    </location>
</feature>
<evidence type="ECO:0000256" key="7">
    <source>
        <dbReference type="PROSITE-ProRule" id="PRU00637"/>
    </source>
</evidence>
<feature type="region of interest" description="Disordered" evidence="8">
    <location>
        <begin position="577"/>
        <end position="1188"/>
    </location>
</feature>
<dbReference type="Proteomes" id="UP000694571">
    <property type="component" value="Unplaced"/>
</dbReference>
<dbReference type="PANTHER" id="PTHR15012">
    <property type="entry name" value="APICAL PROTEIN/SHROOM-RELATED"/>
    <property type="match status" value="1"/>
</dbReference>
<evidence type="ECO:0000256" key="8">
    <source>
        <dbReference type="SAM" id="MobiDB-lite"/>
    </source>
</evidence>
<feature type="compositionally biased region" description="Basic and acidic residues" evidence="8">
    <location>
        <begin position="776"/>
        <end position="792"/>
    </location>
</feature>
<feature type="compositionally biased region" description="Polar residues" evidence="8">
    <location>
        <begin position="181"/>
        <end position="200"/>
    </location>
</feature>
<evidence type="ECO:0000256" key="2">
    <source>
        <dbReference type="ARBA" id="ARBA00006469"/>
    </source>
</evidence>
<feature type="domain" description="ASD2" evidence="10">
    <location>
        <begin position="1251"/>
        <end position="1537"/>
    </location>
</feature>
<keyword evidence="4" id="KW-0493">Microtubule</keyword>
<feature type="compositionally biased region" description="Low complexity" evidence="8">
    <location>
        <begin position="1056"/>
        <end position="1066"/>
    </location>
</feature>
<feature type="region of interest" description="Disordered" evidence="8">
    <location>
        <begin position="1297"/>
        <end position="1323"/>
    </location>
</feature>
<feature type="compositionally biased region" description="Basic and acidic residues" evidence="8">
    <location>
        <begin position="874"/>
        <end position="886"/>
    </location>
</feature>
<feature type="compositionally biased region" description="Basic and acidic residues" evidence="8">
    <location>
        <begin position="894"/>
        <end position="914"/>
    </location>
</feature>
<feature type="region of interest" description="Disordered" evidence="8">
    <location>
        <begin position="250"/>
        <end position="391"/>
    </location>
</feature>
<comment type="similarity">
    <text evidence="2">Belongs to the shroom family.</text>
</comment>
<comment type="subcellular location">
    <subcellularLocation>
        <location evidence="1">Cytoplasm</location>
        <location evidence="1">Cytoskeleton</location>
    </subcellularLocation>
</comment>
<feature type="domain" description="ASD1" evidence="9">
    <location>
        <begin position="679"/>
        <end position="760"/>
    </location>
</feature>
<feature type="compositionally biased region" description="Polar residues" evidence="8">
    <location>
        <begin position="1107"/>
        <end position="1117"/>
    </location>
</feature>
<dbReference type="GO" id="GO:0051015">
    <property type="term" value="F:actin filament binding"/>
    <property type="evidence" value="ECO:0007669"/>
    <property type="project" value="InterPro"/>
</dbReference>
<evidence type="ECO:0000256" key="3">
    <source>
        <dbReference type="ARBA" id="ARBA00022490"/>
    </source>
</evidence>
<dbReference type="Pfam" id="PF08687">
    <property type="entry name" value="ASD2"/>
    <property type="match status" value="2"/>
</dbReference>
<evidence type="ECO:0000256" key="1">
    <source>
        <dbReference type="ARBA" id="ARBA00004245"/>
    </source>
</evidence>
<dbReference type="GO" id="GO:0005874">
    <property type="term" value="C:microtubule"/>
    <property type="evidence" value="ECO:0007669"/>
    <property type="project" value="UniProtKB-KW"/>
</dbReference>
<feature type="compositionally biased region" description="Basic and acidic residues" evidence="8">
    <location>
        <begin position="1362"/>
        <end position="1374"/>
    </location>
</feature>
<feature type="compositionally biased region" description="Basic and acidic residues" evidence="8">
    <location>
        <begin position="325"/>
        <end position="339"/>
    </location>
</feature>
<feature type="compositionally biased region" description="Low complexity" evidence="8">
    <location>
        <begin position="794"/>
        <end position="808"/>
    </location>
</feature>
<feature type="region of interest" description="Disordered" evidence="8">
    <location>
        <begin position="119"/>
        <end position="230"/>
    </location>
</feature>
<evidence type="ECO:0000256" key="5">
    <source>
        <dbReference type="ARBA" id="ARBA00023203"/>
    </source>
</evidence>
<evidence type="ECO:0000256" key="6">
    <source>
        <dbReference type="ARBA" id="ARBA00023212"/>
    </source>
</evidence>
<dbReference type="InterPro" id="IPR036034">
    <property type="entry name" value="PDZ_sf"/>
</dbReference>
<protein>
    <recommendedName>
        <fullName evidence="13">Shroom family member 2</fullName>
    </recommendedName>
</protein>
<feature type="region of interest" description="Disordered" evidence="8">
    <location>
        <begin position="1210"/>
        <end position="1247"/>
    </location>
</feature>
<dbReference type="Ensembl" id="ENSSSCT00050086215.1">
    <property type="protein sequence ID" value="ENSSSCP00050036997.1"/>
    <property type="gene ID" value="ENSSSCG00050063280.1"/>
</dbReference>
<feature type="compositionally biased region" description="Basic and acidic residues" evidence="8">
    <location>
        <begin position="693"/>
        <end position="714"/>
    </location>
</feature>
<evidence type="ECO:0000313" key="12">
    <source>
        <dbReference type="Proteomes" id="UP000694571"/>
    </source>
</evidence>
<dbReference type="InterPro" id="IPR014799">
    <property type="entry name" value="ASD2_dom"/>
</dbReference>
<feature type="region of interest" description="Disordered" evidence="8">
    <location>
        <begin position="498"/>
        <end position="541"/>
    </location>
</feature>
<keyword evidence="5 7" id="KW-0009">Actin-binding</keyword>
<evidence type="ECO:0000259" key="9">
    <source>
        <dbReference type="PROSITE" id="PS51306"/>
    </source>
</evidence>
<dbReference type="PROSITE" id="PS51306">
    <property type="entry name" value="ASD1"/>
    <property type="match status" value="1"/>
</dbReference>
<dbReference type="PANTHER" id="PTHR15012:SF8">
    <property type="entry name" value="PROTEIN SHROOM2"/>
    <property type="match status" value="1"/>
</dbReference>
<feature type="compositionally biased region" description="Basic and acidic residues" evidence="8">
    <location>
        <begin position="577"/>
        <end position="595"/>
    </location>
</feature>
<feature type="compositionally biased region" description="Pro residues" evidence="8">
    <location>
        <begin position="1212"/>
        <end position="1224"/>
    </location>
</feature>
<feature type="compositionally biased region" description="Low complexity" evidence="8">
    <location>
        <begin position="126"/>
        <end position="136"/>
    </location>
</feature>